<evidence type="ECO:0000313" key="4">
    <source>
        <dbReference type="Proteomes" id="UP000682111"/>
    </source>
</evidence>
<dbReference type="CDD" id="cd03808">
    <property type="entry name" value="GT4_CapM-like"/>
    <property type="match status" value="1"/>
</dbReference>
<feature type="domain" description="Glycosyl transferase family 1" evidence="1">
    <location>
        <begin position="183"/>
        <end position="345"/>
    </location>
</feature>
<dbReference type="OrthoDB" id="9806653at2"/>
<keyword evidence="4" id="KW-1185">Reference proteome</keyword>
<dbReference type="SUPFAM" id="SSF53756">
    <property type="entry name" value="UDP-Glycosyltransferase/glycogen phosphorylase"/>
    <property type="match status" value="1"/>
</dbReference>
<gene>
    <name evidence="3" type="primary">epsD</name>
    <name evidence="3" type="ORF">J27TS8_20010</name>
</gene>
<dbReference type="InterPro" id="IPR028098">
    <property type="entry name" value="Glyco_trans_4-like_N"/>
</dbReference>
<evidence type="ECO:0000313" key="3">
    <source>
        <dbReference type="EMBL" id="GIN62008.1"/>
    </source>
</evidence>
<comment type="caution">
    <text evidence="3">The sequence shown here is derived from an EMBL/GenBank/DDBJ whole genome shotgun (WGS) entry which is preliminary data.</text>
</comment>
<protein>
    <submittedName>
        <fullName evidence="3">Glycosyltransferase EpsD</fullName>
    </submittedName>
</protein>
<organism evidence="3 4">
    <name type="scientific">Robertmurraya siralis</name>
    <dbReference type="NCBI Taxonomy" id="77777"/>
    <lineage>
        <taxon>Bacteria</taxon>
        <taxon>Bacillati</taxon>
        <taxon>Bacillota</taxon>
        <taxon>Bacilli</taxon>
        <taxon>Bacillales</taxon>
        <taxon>Bacillaceae</taxon>
        <taxon>Robertmurraya</taxon>
    </lineage>
</organism>
<evidence type="ECO:0000259" key="1">
    <source>
        <dbReference type="Pfam" id="PF00534"/>
    </source>
</evidence>
<proteinExistence type="predicted"/>
<reference evidence="3" key="1">
    <citation type="submission" date="2021-03" db="EMBL/GenBank/DDBJ databases">
        <title>Antimicrobial resistance genes in bacteria isolated from Japanese honey, and their potential for conferring macrolide and lincosamide resistance in the American foulbrood pathogen Paenibacillus larvae.</title>
        <authorList>
            <person name="Okamoto M."/>
            <person name="Kumagai M."/>
            <person name="Kanamori H."/>
            <person name="Takamatsu D."/>
        </authorList>
    </citation>
    <scope>NUCLEOTIDE SEQUENCE</scope>
    <source>
        <strain evidence="3">J27TS8</strain>
    </source>
</reference>
<dbReference type="Pfam" id="PF00534">
    <property type="entry name" value="Glycos_transf_1"/>
    <property type="match status" value="1"/>
</dbReference>
<feature type="domain" description="Glycosyltransferase subfamily 4-like N-terminal" evidence="2">
    <location>
        <begin position="3"/>
        <end position="144"/>
    </location>
</feature>
<dbReference type="GO" id="GO:0016758">
    <property type="term" value="F:hexosyltransferase activity"/>
    <property type="evidence" value="ECO:0007669"/>
    <property type="project" value="TreeGrafter"/>
</dbReference>
<dbReference type="AlphaFoldDB" id="A0A919WHC0"/>
<evidence type="ECO:0000259" key="2">
    <source>
        <dbReference type="Pfam" id="PF13477"/>
    </source>
</evidence>
<dbReference type="PANTHER" id="PTHR45947:SF3">
    <property type="entry name" value="SULFOQUINOVOSYL TRANSFERASE SQD2"/>
    <property type="match status" value="1"/>
</dbReference>
<dbReference type="PANTHER" id="PTHR45947">
    <property type="entry name" value="SULFOQUINOVOSYL TRANSFERASE SQD2"/>
    <property type="match status" value="1"/>
</dbReference>
<accession>A0A919WHC0</accession>
<dbReference type="Proteomes" id="UP000682111">
    <property type="component" value="Unassembled WGS sequence"/>
</dbReference>
<dbReference type="Gene3D" id="3.40.50.2000">
    <property type="entry name" value="Glycogen Phosphorylase B"/>
    <property type="match status" value="2"/>
</dbReference>
<dbReference type="RefSeq" id="WP_095311220.1">
    <property type="nucleotide sequence ID" value="NZ_BORC01000003.1"/>
</dbReference>
<dbReference type="EMBL" id="BORC01000003">
    <property type="protein sequence ID" value="GIN62008.1"/>
    <property type="molecule type" value="Genomic_DNA"/>
</dbReference>
<sequence>MRKILFTATIDEHIWSFHLPYLKWFKENGFEVHIASSGKTTIPFCDQKFHIPFQRSPFNWSNWQAYKQLKKLIHSQHYSLIHCHTPMGGALTRWAAKEKRKEGTAVVYTAHGFHFYKGAPWMNWAIYYPVEKWLSRYTDCLVTINSEDYVQGQRFFANQVRLVNGVGLDLKKFTPPTKTQKSQLRAQYHYSENDFILIFVAELNENKQQDLLIRMIDKLKDKIPTIKLLLVGDGLLREKYRMLVEKHGLRQHVFFLGYRSDIAELLSLSDVALSSSKREGLPVNIMEAMAVGLPVVATDCRGNRDLVKDGETGFLMAVDDVEQCSSYVEELYHAPLLRKEMGDKGMQYMKKYSLQAVEKEMASLYVALLQMDREQTPAIFGEVINK</sequence>
<dbReference type="Pfam" id="PF13477">
    <property type="entry name" value="Glyco_trans_4_2"/>
    <property type="match status" value="1"/>
</dbReference>
<name>A0A919WHC0_9BACI</name>
<dbReference type="InterPro" id="IPR001296">
    <property type="entry name" value="Glyco_trans_1"/>
</dbReference>
<dbReference type="InterPro" id="IPR050194">
    <property type="entry name" value="Glycosyltransferase_grp1"/>
</dbReference>